<dbReference type="SUPFAM" id="SSF53448">
    <property type="entry name" value="Nucleotide-diphospho-sugar transferases"/>
    <property type="match status" value="1"/>
</dbReference>
<evidence type="ECO:0000313" key="3">
    <source>
        <dbReference type="EMBL" id="QHT64086.1"/>
    </source>
</evidence>
<dbReference type="GO" id="GO:0016740">
    <property type="term" value="F:transferase activity"/>
    <property type="evidence" value="ECO:0007669"/>
    <property type="project" value="UniProtKB-KW"/>
</dbReference>
<dbReference type="PANTHER" id="PTHR43179">
    <property type="entry name" value="RHAMNOSYLTRANSFERASE WBBL"/>
    <property type="match status" value="1"/>
</dbReference>
<feature type="domain" description="Glycosyltransferase 2-like" evidence="2">
    <location>
        <begin position="55"/>
        <end position="218"/>
    </location>
</feature>
<evidence type="ECO:0000313" key="4">
    <source>
        <dbReference type="Proteomes" id="UP000476064"/>
    </source>
</evidence>
<protein>
    <submittedName>
        <fullName evidence="3">Glycosyltransferase family 2 protein</fullName>
    </submittedName>
</protein>
<evidence type="ECO:0000256" key="1">
    <source>
        <dbReference type="SAM" id="MobiDB-lite"/>
    </source>
</evidence>
<evidence type="ECO:0000259" key="2">
    <source>
        <dbReference type="Pfam" id="PF00535"/>
    </source>
</evidence>
<feature type="compositionally biased region" description="Basic residues" evidence="1">
    <location>
        <begin position="1"/>
        <end position="20"/>
    </location>
</feature>
<name>A0A6C0G8L8_9BACL</name>
<proteinExistence type="predicted"/>
<dbReference type="AlphaFoldDB" id="A0A6C0G8L8"/>
<dbReference type="KEGG" id="plyc:GXP70_23270"/>
<dbReference type="Gene3D" id="3.90.550.10">
    <property type="entry name" value="Spore Coat Polysaccharide Biosynthesis Protein SpsA, Chain A"/>
    <property type="match status" value="1"/>
</dbReference>
<gene>
    <name evidence="3" type="ORF">GXP70_23270</name>
</gene>
<dbReference type="InterPro" id="IPR001173">
    <property type="entry name" value="Glyco_trans_2-like"/>
</dbReference>
<organism evidence="3 4">
    <name type="scientific">Paenibacillus lycopersici</name>
    <dbReference type="NCBI Taxonomy" id="2704462"/>
    <lineage>
        <taxon>Bacteria</taxon>
        <taxon>Bacillati</taxon>
        <taxon>Bacillota</taxon>
        <taxon>Bacilli</taxon>
        <taxon>Bacillales</taxon>
        <taxon>Paenibacillaceae</taxon>
        <taxon>Paenibacillus</taxon>
    </lineage>
</organism>
<sequence>MRSRRVKPLRPRLRRRRQSRPIRAGGGFDAGLAAGHQEGVRAGMESFGLHFEGTSIIIPSYNQLDYLKKCLASIGEYTPSPYEIIVVDNASTDGTADYLRTVGGVVRYRILERNRGFAGATNVGLMMAKGTTLLLLNNDTIVTPRWLDNMLACLNSDPGIGMVGPVTNYISGDQRIEVPYTDEAGILPFAKRFNYSDPAKWQRTDRLPGFCLLFRRELWERTGYLDEGYEIGNFEDDDFNIRVRLQGYALVIARDTFIHHFGSVSMKALGSQLPEVNAHNEHVYMDKWGNPHDLIHAVRSRGGGEPAQGETSFYPQGVVVRGVTETRYWIEGGARRPIAGVTRLPALRLSQIDIRRWPAGEPIAAAEVEAAWHAQPRIWEADGAIYMAESGVRRRLSSVKAAEAWGLQLRQGAPMTADQIGRLGEGLPVIAPARVAEHL</sequence>
<dbReference type="EMBL" id="CP048209">
    <property type="protein sequence ID" value="QHT64086.1"/>
    <property type="molecule type" value="Genomic_DNA"/>
</dbReference>
<dbReference type="CDD" id="cd04186">
    <property type="entry name" value="GT_2_like_c"/>
    <property type="match status" value="1"/>
</dbReference>
<dbReference type="Proteomes" id="UP000476064">
    <property type="component" value="Chromosome"/>
</dbReference>
<dbReference type="PANTHER" id="PTHR43179:SF7">
    <property type="entry name" value="RHAMNOSYLTRANSFERASE WBBL"/>
    <property type="match status" value="1"/>
</dbReference>
<dbReference type="InterPro" id="IPR029044">
    <property type="entry name" value="Nucleotide-diphossugar_trans"/>
</dbReference>
<dbReference type="Pfam" id="PF00535">
    <property type="entry name" value="Glycos_transf_2"/>
    <property type="match status" value="1"/>
</dbReference>
<keyword evidence="3" id="KW-0808">Transferase</keyword>
<keyword evidence="4" id="KW-1185">Reference proteome</keyword>
<feature type="region of interest" description="Disordered" evidence="1">
    <location>
        <begin position="1"/>
        <end position="28"/>
    </location>
</feature>
<reference evidence="3 4" key="1">
    <citation type="submission" date="2020-01" db="EMBL/GenBank/DDBJ databases">
        <title>Paenibacillus sp. nov., isolated from tomato rhizosphere.</title>
        <authorList>
            <person name="Weon H.-Y."/>
            <person name="Lee S.A."/>
        </authorList>
    </citation>
    <scope>NUCLEOTIDE SEQUENCE [LARGE SCALE GENOMIC DNA]</scope>
    <source>
        <strain evidence="3 4">12200R-189</strain>
    </source>
</reference>
<accession>A0A6C0G8L8</accession>